<dbReference type="EMBL" id="JBBPBM010000020">
    <property type="protein sequence ID" value="KAK8551005.1"/>
    <property type="molecule type" value="Genomic_DNA"/>
</dbReference>
<evidence type="ECO:0000256" key="3">
    <source>
        <dbReference type="SAM" id="MobiDB-lite"/>
    </source>
</evidence>
<gene>
    <name evidence="5" type="ORF">V6N12_039680</name>
</gene>
<proteinExistence type="inferred from homology"/>
<feature type="region of interest" description="Disordered" evidence="3">
    <location>
        <begin position="137"/>
        <end position="209"/>
    </location>
</feature>
<reference evidence="5 6" key="1">
    <citation type="journal article" date="2024" name="G3 (Bethesda)">
        <title>Genome assembly of Hibiscus sabdariffa L. provides insights into metabolisms of medicinal natural products.</title>
        <authorList>
            <person name="Kim T."/>
        </authorList>
    </citation>
    <scope>NUCLEOTIDE SEQUENCE [LARGE SCALE GENOMIC DNA]</scope>
    <source>
        <strain evidence="5">TK-2024</strain>
        <tissue evidence="5">Old leaves</tissue>
    </source>
</reference>
<dbReference type="PANTHER" id="PTHR34373">
    <property type="entry name" value="SHUGOSHIN 2"/>
    <property type="match status" value="1"/>
</dbReference>
<dbReference type="InterPro" id="IPR011515">
    <property type="entry name" value="Shugoshin_C"/>
</dbReference>
<evidence type="ECO:0000256" key="2">
    <source>
        <dbReference type="ARBA" id="ARBA00022829"/>
    </source>
</evidence>
<evidence type="ECO:0000256" key="1">
    <source>
        <dbReference type="ARBA" id="ARBA00010845"/>
    </source>
</evidence>
<dbReference type="Pfam" id="PF07557">
    <property type="entry name" value="Shugoshin_C"/>
    <property type="match status" value="1"/>
</dbReference>
<comment type="caution">
    <text evidence="5">The sequence shown here is derived from an EMBL/GenBank/DDBJ whole genome shotgun (WGS) entry which is preliminary data.</text>
</comment>
<sequence length="291" mass="33221">MGGERMAKRSSLGSLMRTRLSDITNTISQPKPLNQEQKPQQISPHSEDYINQLIQEKMSLMKLTEERDKIIALSGTEMLNLRSCLQKLQLQNWNLAQTNNQLLAELYLGRDKVKALQHELVCKDALLKAKNLEKKGKAGISCQNTSTHGEQATEECMSKVNNDDKRRSRNTRHYARSQSTGPSTTTRRGGNKDKGESKRRCLRRQSSRVKSQEVEAEDLIEIDDLDFVPAHLLESPRHEAPLVSYFAMEETCSPKAEKRCSMGRAIPLRKSVEKVQSYKEVPLNIKMRRKE</sequence>
<protein>
    <recommendedName>
        <fullName evidence="4">Shugoshin C-terminal domain-containing protein</fullName>
    </recommendedName>
</protein>
<feature type="compositionally biased region" description="Basic and acidic residues" evidence="3">
    <location>
        <begin position="190"/>
        <end position="199"/>
    </location>
</feature>
<keyword evidence="2" id="KW-0159">Chromosome partition</keyword>
<feature type="compositionally biased region" description="Low complexity" evidence="3">
    <location>
        <begin position="176"/>
        <end position="188"/>
    </location>
</feature>
<evidence type="ECO:0000313" key="5">
    <source>
        <dbReference type="EMBL" id="KAK8551005.1"/>
    </source>
</evidence>
<dbReference type="Proteomes" id="UP001472677">
    <property type="component" value="Unassembled WGS sequence"/>
</dbReference>
<feature type="compositionally biased region" description="Polar residues" evidence="3">
    <location>
        <begin position="141"/>
        <end position="150"/>
    </location>
</feature>
<accession>A0ABR2E353</accession>
<evidence type="ECO:0000313" key="6">
    <source>
        <dbReference type="Proteomes" id="UP001472677"/>
    </source>
</evidence>
<organism evidence="5 6">
    <name type="scientific">Hibiscus sabdariffa</name>
    <name type="common">roselle</name>
    <dbReference type="NCBI Taxonomy" id="183260"/>
    <lineage>
        <taxon>Eukaryota</taxon>
        <taxon>Viridiplantae</taxon>
        <taxon>Streptophyta</taxon>
        <taxon>Embryophyta</taxon>
        <taxon>Tracheophyta</taxon>
        <taxon>Spermatophyta</taxon>
        <taxon>Magnoliopsida</taxon>
        <taxon>eudicotyledons</taxon>
        <taxon>Gunneridae</taxon>
        <taxon>Pentapetalae</taxon>
        <taxon>rosids</taxon>
        <taxon>malvids</taxon>
        <taxon>Malvales</taxon>
        <taxon>Malvaceae</taxon>
        <taxon>Malvoideae</taxon>
        <taxon>Hibiscus</taxon>
    </lineage>
</organism>
<dbReference type="PANTHER" id="PTHR34373:SF8">
    <property type="entry name" value="SHUGOSHIN"/>
    <property type="match status" value="1"/>
</dbReference>
<feature type="region of interest" description="Disordered" evidence="3">
    <location>
        <begin position="24"/>
        <end position="43"/>
    </location>
</feature>
<keyword evidence="6" id="KW-1185">Reference proteome</keyword>
<evidence type="ECO:0000259" key="4">
    <source>
        <dbReference type="Pfam" id="PF07557"/>
    </source>
</evidence>
<name>A0ABR2E353_9ROSI</name>
<dbReference type="InterPro" id="IPR044693">
    <property type="entry name" value="SGO_plant"/>
</dbReference>
<comment type="similarity">
    <text evidence="1">Belongs to the shugoshin family.</text>
</comment>
<feature type="domain" description="Shugoshin C-terminal" evidence="4">
    <location>
        <begin position="267"/>
        <end position="289"/>
    </location>
</feature>